<name>A0ABR2KTG8_9EUKA</name>
<comment type="similarity">
    <text evidence="4">Belongs to the PPP phosphatase family.</text>
</comment>
<dbReference type="EC" id="3.1.3.16" evidence="4"/>
<evidence type="ECO:0000256" key="4">
    <source>
        <dbReference type="RuleBase" id="RU004273"/>
    </source>
</evidence>
<comment type="catalytic activity">
    <reaction evidence="4">
        <text>O-phospho-L-threonyl-[protein] + H2O = L-threonyl-[protein] + phosphate</text>
        <dbReference type="Rhea" id="RHEA:47004"/>
        <dbReference type="Rhea" id="RHEA-COMP:11060"/>
        <dbReference type="Rhea" id="RHEA-COMP:11605"/>
        <dbReference type="ChEBI" id="CHEBI:15377"/>
        <dbReference type="ChEBI" id="CHEBI:30013"/>
        <dbReference type="ChEBI" id="CHEBI:43474"/>
        <dbReference type="ChEBI" id="CHEBI:61977"/>
        <dbReference type="EC" id="3.1.3.16"/>
    </reaction>
</comment>
<dbReference type="InterPro" id="IPR029052">
    <property type="entry name" value="Metallo-depent_PP-like"/>
</dbReference>
<evidence type="ECO:0000256" key="3">
    <source>
        <dbReference type="ARBA" id="ARBA00023211"/>
    </source>
</evidence>
<sequence length="339" mass="39332">MIESYNFEELKNNYLDKGEIVPEKWVTYMCMKLIELLNSEENILLLQSPIVVCGDVHGQYEDVRELFRTADVEDEEGNFDIKKKQFLFLGDYVDRGNFSLNTFLLLAGLKLEEKDRYHLLRGNHECRQVTTQYGFYNEMMQNYGTAVLYNLVMEVFDLLPFCAIIDNEIFSTHGGLSPYMRYAGLLMNEERRNEIPNAGILADLTWSDPDDQIKQWRPNTRGAGFLFGKSQTREFCQNNGVKLVLRSHQLANQGYQWFFTNSKDDEKNDESKDRIEFEKPLGDLLLVWSAPNYAYRSGNVATILEINEEDSKKCVLKVFQPAANRIDTRGKTSNSPYFT</sequence>
<evidence type="ECO:0000313" key="7">
    <source>
        <dbReference type="Proteomes" id="UP001470230"/>
    </source>
</evidence>
<protein>
    <recommendedName>
        <fullName evidence="4">Serine/threonine-protein phosphatase</fullName>
        <ecNumber evidence="4">3.1.3.16</ecNumber>
    </recommendedName>
</protein>
<dbReference type="Pfam" id="PF00149">
    <property type="entry name" value="Metallophos"/>
    <property type="match status" value="1"/>
</dbReference>
<dbReference type="InterPro" id="IPR006186">
    <property type="entry name" value="Ser/Thr-sp_prot-phosphatase"/>
</dbReference>
<dbReference type="Gene3D" id="3.60.21.10">
    <property type="match status" value="1"/>
</dbReference>
<proteinExistence type="inferred from homology"/>
<dbReference type="PRINTS" id="PR00114">
    <property type="entry name" value="STPHPHTASE"/>
</dbReference>
<evidence type="ECO:0000313" key="6">
    <source>
        <dbReference type="EMBL" id="KAK8894400.1"/>
    </source>
</evidence>
<dbReference type="PANTHER" id="PTHR45619">
    <property type="entry name" value="SERINE/THREONINE-PROTEIN PHOSPHATASE PP2A-RELATED"/>
    <property type="match status" value="1"/>
</dbReference>
<dbReference type="EMBL" id="JAPFFF010000003">
    <property type="protein sequence ID" value="KAK8894400.1"/>
    <property type="molecule type" value="Genomic_DNA"/>
</dbReference>
<keyword evidence="1" id="KW-0479">Metal-binding</keyword>
<evidence type="ECO:0000256" key="2">
    <source>
        <dbReference type="ARBA" id="ARBA00022801"/>
    </source>
</evidence>
<reference evidence="6 7" key="1">
    <citation type="submission" date="2024-04" db="EMBL/GenBank/DDBJ databases">
        <title>Tritrichomonas musculus Genome.</title>
        <authorList>
            <person name="Alves-Ferreira E."/>
            <person name="Grigg M."/>
            <person name="Lorenzi H."/>
            <person name="Galac M."/>
        </authorList>
    </citation>
    <scope>NUCLEOTIDE SEQUENCE [LARGE SCALE GENOMIC DNA]</scope>
    <source>
        <strain evidence="6 7">EAF2021</strain>
    </source>
</reference>
<keyword evidence="3" id="KW-0464">Manganese</keyword>
<gene>
    <name evidence="6" type="ORF">M9Y10_022835</name>
</gene>
<feature type="domain" description="Serine/threonine specific protein phosphatases" evidence="5">
    <location>
        <begin position="120"/>
        <end position="125"/>
    </location>
</feature>
<evidence type="ECO:0000256" key="1">
    <source>
        <dbReference type="ARBA" id="ARBA00022723"/>
    </source>
</evidence>
<organism evidence="6 7">
    <name type="scientific">Tritrichomonas musculus</name>
    <dbReference type="NCBI Taxonomy" id="1915356"/>
    <lineage>
        <taxon>Eukaryota</taxon>
        <taxon>Metamonada</taxon>
        <taxon>Parabasalia</taxon>
        <taxon>Tritrichomonadida</taxon>
        <taxon>Tritrichomonadidae</taxon>
        <taxon>Tritrichomonas</taxon>
    </lineage>
</organism>
<keyword evidence="7" id="KW-1185">Reference proteome</keyword>
<keyword evidence="2 4" id="KW-0378">Hydrolase</keyword>
<accession>A0ABR2KTG8</accession>
<dbReference type="PROSITE" id="PS00125">
    <property type="entry name" value="SER_THR_PHOSPHATASE"/>
    <property type="match status" value="1"/>
</dbReference>
<dbReference type="SMART" id="SM00156">
    <property type="entry name" value="PP2Ac"/>
    <property type="match status" value="1"/>
</dbReference>
<dbReference type="InterPro" id="IPR047129">
    <property type="entry name" value="PPA2-like"/>
</dbReference>
<comment type="caution">
    <text evidence="6">The sequence shown here is derived from an EMBL/GenBank/DDBJ whole genome shotgun (WGS) entry which is preliminary data.</text>
</comment>
<dbReference type="SUPFAM" id="SSF56300">
    <property type="entry name" value="Metallo-dependent phosphatases"/>
    <property type="match status" value="1"/>
</dbReference>
<evidence type="ECO:0000259" key="5">
    <source>
        <dbReference type="PROSITE" id="PS00125"/>
    </source>
</evidence>
<dbReference type="InterPro" id="IPR004843">
    <property type="entry name" value="Calcineurin-like_PHP"/>
</dbReference>
<dbReference type="Proteomes" id="UP001470230">
    <property type="component" value="Unassembled WGS sequence"/>
</dbReference>